<keyword evidence="2" id="KW-1185">Reference proteome</keyword>
<evidence type="ECO:0000313" key="2">
    <source>
        <dbReference type="Proteomes" id="UP001562425"/>
    </source>
</evidence>
<protein>
    <submittedName>
        <fullName evidence="1">Uncharacterized protein</fullName>
    </submittedName>
</protein>
<comment type="caution">
    <text evidence="1">The sequence shown here is derived from an EMBL/GenBank/DDBJ whole genome shotgun (WGS) entry which is preliminary data.</text>
</comment>
<name>A0ABD1CYJ9_CULPP</name>
<evidence type="ECO:0000313" key="1">
    <source>
        <dbReference type="EMBL" id="KAL1381092.1"/>
    </source>
</evidence>
<organism evidence="1 2">
    <name type="scientific">Culex pipiens pipiens</name>
    <name type="common">Northern house mosquito</name>
    <dbReference type="NCBI Taxonomy" id="38569"/>
    <lineage>
        <taxon>Eukaryota</taxon>
        <taxon>Metazoa</taxon>
        <taxon>Ecdysozoa</taxon>
        <taxon>Arthropoda</taxon>
        <taxon>Hexapoda</taxon>
        <taxon>Insecta</taxon>
        <taxon>Pterygota</taxon>
        <taxon>Neoptera</taxon>
        <taxon>Endopterygota</taxon>
        <taxon>Diptera</taxon>
        <taxon>Nematocera</taxon>
        <taxon>Culicoidea</taxon>
        <taxon>Culicidae</taxon>
        <taxon>Culicinae</taxon>
        <taxon>Culicini</taxon>
        <taxon>Culex</taxon>
        <taxon>Culex</taxon>
    </lineage>
</organism>
<sequence length="74" mass="8315">MRANKVQAIFAAAQFWAKKSPKTSKNGRNSPGLLNGTRVEVDEMQLPRQNRFPLPICFVGDYLQGYTTLTGRQT</sequence>
<dbReference type="AlphaFoldDB" id="A0ABD1CYJ9"/>
<accession>A0ABD1CYJ9</accession>
<dbReference type="EMBL" id="JBEHCU010008807">
    <property type="protein sequence ID" value="KAL1381092.1"/>
    <property type="molecule type" value="Genomic_DNA"/>
</dbReference>
<dbReference type="Proteomes" id="UP001562425">
    <property type="component" value="Unassembled WGS sequence"/>
</dbReference>
<reference evidence="1 2" key="1">
    <citation type="submission" date="2024-05" db="EMBL/GenBank/DDBJ databases">
        <title>Culex pipiens pipiens assembly and annotation.</title>
        <authorList>
            <person name="Alout H."/>
            <person name="Durand T."/>
        </authorList>
    </citation>
    <scope>NUCLEOTIDE SEQUENCE [LARGE SCALE GENOMIC DNA]</scope>
    <source>
        <strain evidence="1">HA-2024</strain>
        <tissue evidence="1">Whole body</tissue>
    </source>
</reference>
<gene>
    <name evidence="1" type="ORF">pipiens_013715</name>
</gene>
<proteinExistence type="predicted"/>